<dbReference type="RefSeq" id="WP_170221625.1">
    <property type="nucleotide sequence ID" value="NZ_BAABCI010000004.1"/>
</dbReference>
<organism evidence="1 2">
    <name type="scientific">Yimella lutea</name>
    <dbReference type="NCBI Taxonomy" id="587872"/>
    <lineage>
        <taxon>Bacteria</taxon>
        <taxon>Bacillati</taxon>
        <taxon>Actinomycetota</taxon>
        <taxon>Actinomycetes</taxon>
        <taxon>Micrococcales</taxon>
        <taxon>Dermacoccaceae</taxon>
        <taxon>Yimella</taxon>
    </lineage>
</organism>
<dbReference type="AlphaFoldDB" id="A0A542EBM7"/>
<sequence length="107" mass="11129">MGSVVWKIVSAAAGVAATQIANKVTNQGWHAVTGQPAPVGKHDPNYSAKETALFVLLAAAVAQGVRALGERKAADVWTKTAGHPPQVVVKEHQKALEKATKKAAKKA</sequence>
<gene>
    <name evidence="1" type="ORF">FB459_0073</name>
</gene>
<dbReference type="Proteomes" id="UP000320806">
    <property type="component" value="Unassembled WGS sequence"/>
</dbReference>
<protein>
    <submittedName>
        <fullName evidence="1">Uncharacterized protein DUF4235</fullName>
    </submittedName>
</protein>
<name>A0A542EBM7_9MICO</name>
<proteinExistence type="predicted"/>
<keyword evidence="2" id="KW-1185">Reference proteome</keyword>
<dbReference type="EMBL" id="VFMO01000001">
    <property type="protein sequence ID" value="TQJ12711.1"/>
    <property type="molecule type" value="Genomic_DNA"/>
</dbReference>
<dbReference type="InterPro" id="IPR025329">
    <property type="entry name" value="DUF4235"/>
</dbReference>
<dbReference type="Pfam" id="PF14019">
    <property type="entry name" value="DUF4235"/>
    <property type="match status" value="1"/>
</dbReference>
<accession>A0A542EBM7</accession>
<evidence type="ECO:0000313" key="1">
    <source>
        <dbReference type="EMBL" id="TQJ12711.1"/>
    </source>
</evidence>
<reference evidence="1 2" key="1">
    <citation type="submission" date="2019-06" db="EMBL/GenBank/DDBJ databases">
        <title>Sequencing the genomes of 1000 actinobacteria strains.</title>
        <authorList>
            <person name="Klenk H.-P."/>
        </authorList>
    </citation>
    <scope>NUCLEOTIDE SEQUENCE [LARGE SCALE GENOMIC DNA]</scope>
    <source>
        <strain evidence="1 2">DSM 19828</strain>
    </source>
</reference>
<evidence type="ECO:0000313" key="2">
    <source>
        <dbReference type="Proteomes" id="UP000320806"/>
    </source>
</evidence>
<comment type="caution">
    <text evidence="1">The sequence shown here is derived from an EMBL/GenBank/DDBJ whole genome shotgun (WGS) entry which is preliminary data.</text>
</comment>